<dbReference type="Proteomes" id="UP000614261">
    <property type="component" value="Unassembled WGS sequence"/>
</dbReference>
<organism evidence="1 2">
    <name type="scientific">Blastomonas aquatica</name>
    <dbReference type="NCBI Taxonomy" id="1510276"/>
    <lineage>
        <taxon>Bacteria</taxon>
        <taxon>Pseudomonadati</taxon>
        <taxon>Pseudomonadota</taxon>
        <taxon>Alphaproteobacteria</taxon>
        <taxon>Sphingomonadales</taxon>
        <taxon>Sphingomonadaceae</taxon>
        <taxon>Blastomonas</taxon>
    </lineage>
</organism>
<proteinExistence type="predicted"/>
<reference evidence="2" key="1">
    <citation type="journal article" date="2019" name="Int. J. Syst. Evol. Microbiol.">
        <title>The Global Catalogue of Microorganisms (GCM) 10K type strain sequencing project: providing services to taxonomists for standard genome sequencing and annotation.</title>
        <authorList>
            <consortium name="The Broad Institute Genomics Platform"/>
            <consortium name="The Broad Institute Genome Sequencing Center for Infectious Disease"/>
            <person name="Wu L."/>
            <person name="Ma J."/>
        </authorList>
    </citation>
    <scope>NUCLEOTIDE SEQUENCE [LARGE SCALE GENOMIC DNA]</scope>
    <source>
        <strain evidence="2">CGMCC 1.12851</strain>
    </source>
</reference>
<accession>A0ABQ1JRN9</accession>
<name>A0ABQ1JRN9_9SPHN</name>
<sequence length="90" mass="9312">MPIDAAKTTCIVTRGVMDVGTCDELDLAFRQIGHLFGPISLLIGSEATPAEVLSGLASVGEALAEAALDQLGALQIVSHVTEYNVSQSVN</sequence>
<keyword evidence="2" id="KW-1185">Reference proteome</keyword>
<comment type="caution">
    <text evidence="1">The sequence shown here is derived from an EMBL/GenBank/DDBJ whole genome shotgun (WGS) entry which is preliminary data.</text>
</comment>
<protein>
    <submittedName>
        <fullName evidence="1">Uncharacterized protein</fullName>
    </submittedName>
</protein>
<dbReference type="EMBL" id="BMGD01000008">
    <property type="protein sequence ID" value="GGB75853.1"/>
    <property type="molecule type" value="Genomic_DNA"/>
</dbReference>
<gene>
    <name evidence="1" type="ORF">GCM10010833_33870</name>
</gene>
<evidence type="ECO:0000313" key="1">
    <source>
        <dbReference type="EMBL" id="GGB75853.1"/>
    </source>
</evidence>
<evidence type="ECO:0000313" key="2">
    <source>
        <dbReference type="Proteomes" id="UP000614261"/>
    </source>
</evidence>